<dbReference type="Pfam" id="PF02797">
    <property type="entry name" value="Chal_sti_synt_C"/>
    <property type="match status" value="1"/>
</dbReference>
<dbReference type="PANTHER" id="PTHR11877">
    <property type="entry name" value="HYDROXYMETHYLGLUTARYL-COA SYNTHASE"/>
    <property type="match status" value="1"/>
</dbReference>
<dbReference type="Proteomes" id="UP000636709">
    <property type="component" value="Unassembled WGS sequence"/>
</dbReference>
<evidence type="ECO:0000256" key="2">
    <source>
        <dbReference type="RuleBase" id="RU003633"/>
    </source>
</evidence>
<dbReference type="PANTHER" id="PTHR11877:SF68">
    <property type="entry name" value="OS07G0501100 PROTEIN"/>
    <property type="match status" value="1"/>
</dbReference>
<dbReference type="OrthoDB" id="603777at2759"/>
<keyword evidence="2" id="KW-0012">Acyltransferase</keyword>
<keyword evidence="2" id="KW-0808">Transferase</keyword>
<reference evidence="5" key="1">
    <citation type="submission" date="2020-07" db="EMBL/GenBank/DDBJ databases">
        <title>Genome sequence and genetic diversity analysis of an under-domesticated orphan crop, white fonio (Digitaria exilis).</title>
        <authorList>
            <person name="Bennetzen J.L."/>
            <person name="Chen S."/>
            <person name="Ma X."/>
            <person name="Wang X."/>
            <person name="Yssel A.E.J."/>
            <person name="Chaluvadi S.R."/>
            <person name="Johnson M."/>
            <person name="Gangashetty P."/>
            <person name="Hamidou F."/>
            <person name="Sanogo M.D."/>
            <person name="Zwaenepoel A."/>
            <person name="Wallace J."/>
            <person name="Van De Peer Y."/>
            <person name="Van Deynze A."/>
        </authorList>
    </citation>
    <scope>NUCLEOTIDE SEQUENCE</scope>
    <source>
        <tissue evidence="5">Leaves</tissue>
    </source>
</reference>
<feature type="domain" description="Chalcone/stilbene synthase C-terminal" evidence="4">
    <location>
        <begin position="242"/>
        <end position="387"/>
    </location>
</feature>
<dbReference type="InterPro" id="IPR012328">
    <property type="entry name" value="Chalcone/stilbene_synt_C"/>
</dbReference>
<dbReference type="AlphaFoldDB" id="A0A835FEB0"/>
<dbReference type="SUPFAM" id="SSF53901">
    <property type="entry name" value="Thiolase-like"/>
    <property type="match status" value="2"/>
</dbReference>
<name>A0A835FEB0_9POAL</name>
<dbReference type="Gene3D" id="3.40.47.10">
    <property type="match status" value="2"/>
</dbReference>
<comment type="similarity">
    <text evidence="1 2">Belongs to the thiolase-like superfamily. Chalcone/stilbene synthases family.</text>
</comment>
<dbReference type="FunFam" id="3.40.47.10:FF:000025">
    <property type="entry name" value="Chalcone synthase 2"/>
    <property type="match status" value="1"/>
</dbReference>
<gene>
    <name evidence="5" type="ORF">HU200_013080</name>
</gene>
<dbReference type="GO" id="GO:0010208">
    <property type="term" value="P:pollen wall assembly"/>
    <property type="evidence" value="ECO:0007669"/>
    <property type="project" value="UniProtKB-ARBA"/>
</dbReference>
<evidence type="ECO:0000259" key="4">
    <source>
        <dbReference type="Pfam" id="PF02797"/>
    </source>
</evidence>
<keyword evidence="6" id="KW-1185">Reference proteome</keyword>
<dbReference type="GO" id="GO:0030639">
    <property type="term" value="P:polyketide biosynthetic process"/>
    <property type="evidence" value="ECO:0007669"/>
    <property type="project" value="TreeGrafter"/>
</dbReference>
<evidence type="ECO:0000313" key="5">
    <source>
        <dbReference type="EMBL" id="KAF8748012.1"/>
    </source>
</evidence>
<dbReference type="Pfam" id="PF00195">
    <property type="entry name" value="Chal_sti_synt_N"/>
    <property type="match status" value="1"/>
</dbReference>
<comment type="caution">
    <text evidence="5">The sequence shown here is derived from an EMBL/GenBank/DDBJ whole genome shotgun (WGS) entry which is preliminary data.</text>
</comment>
<accession>A0A835FEB0</accession>
<evidence type="ECO:0000256" key="1">
    <source>
        <dbReference type="ARBA" id="ARBA00005531"/>
    </source>
</evidence>
<sequence length="448" mass="47811">MGSAPATVGEIRRAQRADGPAAVLGIGTANPPTCMAQDDYPDYYFRVTNSEHLTDLKAKLTRICKKSGIRQRYMHLNEELLAAHPDFTDRKSPSLDARVDIASAAVPELATSAAAKAIADWGRPASEITHLIFSTYSGARAPSGDRRLASLLGLSPTVSRTMLNLHGCYGGGRSLQLAKELAENNRGARVLVACSEISLIAFYGPEGGCPDNILGQALFGDGSGAVIIGADPISNVERPLFEMALASQTTIPDTEDDISMEINKGGMEYHISNKVPRLLGCNVERCLIDAFDALGVRAKWNDLFWAIHPGGRAILDHIEEVLGLDDGKLAASRHVLSEFGNMSGTTVIFVLDEMRRRRAVKKEGEALPEWGVMMAFGPGITIETMHLLPAADTNAATPSARCLGLGSAPAVRGRLPYVPSASVDAIGDDPLVVVHVESDAPPRPWLAG</sequence>
<organism evidence="5 6">
    <name type="scientific">Digitaria exilis</name>
    <dbReference type="NCBI Taxonomy" id="1010633"/>
    <lineage>
        <taxon>Eukaryota</taxon>
        <taxon>Viridiplantae</taxon>
        <taxon>Streptophyta</taxon>
        <taxon>Embryophyta</taxon>
        <taxon>Tracheophyta</taxon>
        <taxon>Spermatophyta</taxon>
        <taxon>Magnoliopsida</taxon>
        <taxon>Liliopsida</taxon>
        <taxon>Poales</taxon>
        <taxon>Poaceae</taxon>
        <taxon>PACMAD clade</taxon>
        <taxon>Panicoideae</taxon>
        <taxon>Panicodae</taxon>
        <taxon>Paniceae</taxon>
        <taxon>Anthephorinae</taxon>
        <taxon>Digitaria</taxon>
    </lineage>
</organism>
<feature type="domain" description="Chalcone/stilbene synthase N-terminal" evidence="3">
    <location>
        <begin position="10"/>
        <end position="232"/>
    </location>
</feature>
<evidence type="ECO:0000313" key="6">
    <source>
        <dbReference type="Proteomes" id="UP000636709"/>
    </source>
</evidence>
<dbReference type="EMBL" id="JACEFO010001116">
    <property type="protein sequence ID" value="KAF8748012.1"/>
    <property type="molecule type" value="Genomic_DNA"/>
</dbReference>
<protein>
    <submittedName>
        <fullName evidence="5">Uncharacterized protein</fullName>
    </submittedName>
</protein>
<dbReference type="FunFam" id="3.40.47.10:FF:000014">
    <property type="entry name" value="Chalcone synthase 1"/>
    <property type="match status" value="1"/>
</dbReference>
<proteinExistence type="inferred from homology"/>
<dbReference type="InterPro" id="IPR001099">
    <property type="entry name" value="Chalcone/stilbene_synt_N"/>
</dbReference>
<dbReference type="CDD" id="cd00831">
    <property type="entry name" value="CHS_like"/>
    <property type="match status" value="1"/>
</dbReference>
<dbReference type="InterPro" id="IPR011141">
    <property type="entry name" value="Polyketide_synthase_type-III"/>
</dbReference>
<dbReference type="GO" id="GO:0016747">
    <property type="term" value="F:acyltransferase activity, transferring groups other than amino-acyl groups"/>
    <property type="evidence" value="ECO:0007669"/>
    <property type="project" value="InterPro"/>
</dbReference>
<evidence type="ECO:0000259" key="3">
    <source>
        <dbReference type="Pfam" id="PF00195"/>
    </source>
</evidence>
<dbReference type="InterPro" id="IPR016039">
    <property type="entry name" value="Thiolase-like"/>
</dbReference>